<feature type="transmembrane region" description="Helical" evidence="1">
    <location>
        <begin position="60"/>
        <end position="81"/>
    </location>
</feature>
<reference evidence="2" key="1">
    <citation type="submission" date="2021-01" db="EMBL/GenBank/DDBJ databases">
        <authorList>
            <person name="Corre E."/>
            <person name="Pelletier E."/>
            <person name="Niang G."/>
            <person name="Scheremetjew M."/>
            <person name="Finn R."/>
            <person name="Kale V."/>
            <person name="Holt S."/>
            <person name="Cochrane G."/>
            <person name="Meng A."/>
            <person name="Brown T."/>
            <person name="Cohen L."/>
        </authorList>
    </citation>
    <scope>NUCLEOTIDE SEQUENCE</scope>
    <source>
        <strain evidence="2">CCMP2877</strain>
    </source>
</reference>
<name>A0A6U4FAU4_9STRA</name>
<feature type="transmembrane region" description="Helical" evidence="1">
    <location>
        <begin position="154"/>
        <end position="173"/>
    </location>
</feature>
<evidence type="ECO:0000313" key="2">
    <source>
        <dbReference type="EMBL" id="CAD9251604.1"/>
    </source>
</evidence>
<dbReference type="EMBL" id="HBGJ01015458">
    <property type="protein sequence ID" value="CAD9251606.1"/>
    <property type="molecule type" value="Transcribed_RNA"/>
</dbReference>
<dbReference type="InterPro" id="IPR010640">
    <property type="entry name" value="Low_temperature_requirement_A"/>
</dbReference>
<evidence type="ECO:0000256" key="1">
    <source>
        <dbReference type="SAM" id="Phobius"/>
    </source>
</evidence>
<evidence type="ECO:0000313" key="3">
    <source>
        <dbReference type="EMBL" id="CAD9251606.1"/>
    </source>
</evidence>
<accession>A0A6U4FAU4</accession>
<feature type="transmembrane region" description="Helical" evidence="1">
    <location>
        <begin position="130"/>
        <end position="148"/>
    </location>
</feature>
<keyword evidence="1" id="KW-0472">Membrane</keyword>
<keyword evidence="1" id="KW-0812">Transmembrane</keyword>
<sequence length="187" mass="20866">MMIVVLGESVIAAMTRADDLQLDVLFLSLLSAMTLKVMYFELQGEQCQHALRVGYIRALLWLYVHAPLYTGTIGIGAVLAQVSEGICWTYLQQQLYCILWSSVLHFMCVLQLSHKGAGKGVRVLDERVRLGFRFVVAVVRAAMAFILPESTDDKHVILICWALAAVATVFEFIGEKPRADSEDAETR</sequence>
<dbReference type="EMBL" id="HBGJ01015456">
    <property type="protein sequence ID" value="CAD9251604.1"/>
    <property type="molecule type" value="Transcribed_RNA"/>
</dbReference>
<protein>
    <submittedName>
        <fullName evidence="2">Uncharacterized protein</fullName>
    </submittedName>
</protein>
<proteinExistence type="predicted"/>
<organism evidence="2">
    <name type="scientific">Phaeomonas parva</name>
    <dbReference type="NCBI Taxonomy" id="124430"/>
    <lineage>
        <taxon>Eukaryota</taxon>
        <taxon>Sar</taxon>
        <taxon>Stramenopiles</taxon>
        <taxon>Ochrophyta</taxon>
        <taxon>Pinguiophyceae</taxon>
        <taxon>Pinguiochrysidales</taxon>
        <taxon>Pinguiochrysidaceae</taxon>
        <taxon>Phaeomonas</taxon>
    </lineage>
</organism>
<feature type="transmembrane region" description="Helical" evidence="1">
    <location>
        <begin position="93"/>
        <end position="110"/>
    </location>
</feature>
<gene>
    <name evidence="2" type="ORF">PPAR1163_LOCUS9966</name>
    <name evidence="3" type="ORF">PPAR1163_LOCUS9968</name>
</gene>
<dbReference type="AlphaFoldDB" id="A0A6U4FAU4"/>
<keyword evidence="1" id="KW-1133">Transmembrane helix</keyword>
<dbReference type="Pfam" id="PF06772">
    <property type="entry name" value="LtrA"/>
    <property type="match status" value="1"/>
</dbReference>